<keyword evidence="2" id="KW-1185">Reference proteome</keyword>
<name>A0A926IKY7_9FIRM</name>
<protein>
    <recommendedName>
        <fullName evidence="3">Twitching motility protein PilT</fullName>
    </recommendedName>
</protein>
<evidence type="ECO:0008006" key="3">
    <source>
        <dbReference type="Google" id="ProtNLM"/>
    </source>
</evidence>
<dbReference type="AlphaFoldDB" id="A0A926IKY7"/>
<reference evidence="1 2" key="1">
    <citation type="submission" date="2020-08" db="EMBL/GenBank/DDBJ databases">
        <title>Genome public.</title>
        <authorList>
            <person name="Liu C."/>
            <person name="Sun Q."/>
        </authorList>
    </citation>
    <scope>NUCLEOTIDE SEQUENCE [LARGE SCALE GENOMIC DNA]</scope>
    <source>
        <strain evidence="1 2">NSJ-26</strain>
    </source>
</reference>
<evidence type="ECO:0000313" key="2">
    <source>
        <dbReference type="Proteomes" id="UP000601522"/>
    </source>
</evidence>
<gene>
    <name evidence="1" type="ORF">H8689_00245</name>
</gene>
<dbReference type="RefSeq" id="WP_249322397.1">
    <property type="nucleotide sequence ID" value="NZ_JACRTK010000001.1"/>
</dbReference>
<accession>A0A926IKY7</accession>
<sequence length="149" mass="17284">MVKFILGEKGTGKTKWLIDNANKDLSEGNGNIVFVDVDHDHIFTLDYNIRLINAMEFNITDIESFYGFLCGLIAMNYDVEKVYIDSIYKVIDIEIKDIQKLLEKLTIIGEKFKSEFYINVDFTLKDMPEHLQAYCLELESLEEKLQVNA</sequence>
<proteinExistence type="predicted"/>
<organism evidence="1 2">
    <name type="scientific">Wansuia hejianensis</name>
    <dbReference type="NCBI Taxonomy" id="2763667"/>
    <lineage>
        <taxon>Bacteria</taxon>
        <taxon>Bacillati</taxon>
        <taxon>Bacillota</taxon>
        <taxon>Clostridia</taxon>
        <taxon>Lachnospirales</taxon>
        <taxon>Lachnospiraceae</taxon>
        <taxon>Wansuia</taxon>
    </lineage>
</organism>
<dbReference type="Proteomes" id="UP000601522">
    <property type="component" value="Unassembled WGS sequence"/>
</dbReference>
<comment type="caution">
    <text evidence="1">The sequence shown here is derived from an EMBL/GenBank/DDBJ whole genome shotgun (WGS) entry which is preliminary data.</text>
</comment>
<dbReference type="EMBL" id="JACRTK010000001">
    <property type="protein sequence ID" value="MBC8589574.1"/>
    <property type="molecule type" value="Genomic_DNA"/>
</dbReference>
<evidence type="ECO:0000313" key="1">
    <source>
        <dbReference type="EMBL" id="MBC8589574.1"/>
    </source>
</evidence>